<dbReference type="RefSeq" id="WP_130614846.1">
    <property type="nucleotide sequence ID" value="NZ_SGIU01000002.1"/>
</dbReference>
<evidence type="ECO:0000313" key="2">
    <source>
        <dbReference type="EMBL" id="TAI47758.1"/>
    </source>
</evidence>
<keyword evidence="1" id="KW-0812">Transmembrane</keyword>
<keyword evidence="1" id="KW-1133">Transmembrane helix</keyword>
<gene>
    <name evidence="2" type="ORF">EW142_13960</name>
</gene>
<dbReference type="AlphaFoldDB" id="A0A4Q8QEZ0"/>
<keyword evidence="3" id="KW-1185">Reference proteome</keyword>
<accession>A0A4Q8QEZ0</accession>
<evidence type="ECO:0000256" key="1">
    <source>
        <dbReference type="SAM" id="Phobius"/>
    </source>
</evidence>
<dbReference type="Proteomes" id="UP000291981">
    <property type="component" value="Unassembled WGS sequence"/>
</dbReference>
<comment type="caution">
    <text evidence="2">The sequence shown here is derived from an EMBL/GenBank/DDBJ whole genome shotgun (WGS) entry which is preliminary data.</text>
</comment>
<proteinExistence type="predicted"/>
<organism evidence="2 3">
    <name type="scientific">Flagellimonas allohymeniacidonis</name>
    <dbReference type="NCBI Taxonomy" id="2517819"/>
    <lineage>
        <taxon>Bacteria</taxon>
        <taxon>Pseudomonadati</taxon>
        <taxon>Bacteroidota</taxon>
        <taxon>Flavobacteriia</taxon>
        <taxon>Flavobacteriales</taxon>
        <taxon>Flavobacteriaceae</taxon>
        <taxon>Flagellimonas</taxon>
    </lineage>
</organism>
<name>A0A4Q8QEZ0_9FLAO</name>
<dbReference type="EMBL" id="SGIU01000002">
    <property type="protein sequence ID" value="TAI47758.1"/>
    <property type="molecule type" value="Genomic_DNA"/>
</dbReference>
<evidence type="ECO:0000313" key="3">
    <source>
        <dbReference type="Proteomes" id="UP000291981"/>
    </source>
</evidence>
<protein>
    <submittedName>
        <fullName evidence="2">Uncharacterized protein</fullName>
    </submittedName>
</protein>
<reference evidence="2 3" key="1">
    <citation type="submission" date="2019-02" db="EMBL/GenBank/DDBJ databases">
        <title>Draft genome sequence of Muricauda sp. 176CP4-71.</title>
        <authorList>
            <person name="Park J.-S."/>
        </authorList>
    </citation>
    <scope>NUCLEOTIDE SEQUENCE [LARGE SCALE GENOMIC DNA]</scope>
    <source>
        <strain evidence="2 3">176CP4-71</strain>
    </source>
</reference>
<sequence>MTATERDFVTTCIAEIEARYFPEKAREKVPLSQRNLQFLIDQMEERSNIRISLSTMKRLWKKDFNKMPHPSTLDALVSLLGYEDWNIFRQKQGKPLLQDETVAVKSGTPSKTTLLFSVLGAIVLTLLLISLVKKKKEVVIPANIPFSANQTKDLNVPNSVIFSYDLTEVEADSFFVQRSWNPSHKTRIDPEKKNFSEIYYYPGFHWARLIANDQVVQKTRIHVKTDGWFATTKSERLQNVPIYPNQAEIVSNGTLNVKDSNLIESGVDLSKNLILSFFNIREFAELQSNAFELETRVRYEDIQGLICPFMEMKVIDEKDASWVSIISQGCESNLLLKAGSQFFKGAENDFSSLGVKMDEWQILKVISKDGFLQVYLNGEFAYEMPFPDATGKIMGLIFTFTGKGVIDYVSLKDLNGKILYSDEFDNP</sequence>
<feature type="transmembrane region" description="Helical" evidence="1">
    <location>
        <begin position="114"/>
        <end position="132"/>
    </location>
</feature>
<dbReference type="OrthoDB" id="639802at2"/>
<keyword evidence="1" id="KW-0472">Membrane</keyword>